<gene>
    <name evidence="1" type="ORF">M9Y10_015348</name>
</gene>
<evidence type="ECO:0008006" key="3">
    <source>
        <dbReference type="Google" id="ProtNLM"/>
    </source>
</evidence>
<dbReference type="InterPro" id="IPR026906">
    <property type="entry name" value="LRR_5"/>
</dbReference>
<accession>A0ABR2L2J5</accession>
<sequence length="455" mass="52161">MQISDEININLKLDHEKANSKVIKSPEASGNIYIQKLIYYHCKEYRIVSINNFAFFNNKAIKSVKFPDDSELRSIFNNSFRKSSIEYIFIPPKVKKIDYLAFFGCSNLKSIEFSAKSKLLIIGHSAFMYCPLKKIIIPSSVTHISNSAFNHCKELQFIEFQPNSKLHIINEMAFMDCTSLETITIPSSVKKIGSRAFMNCFNLRKVVLTENSKLNSIGTHSFFFTSLEKFFIPSKVSNLEDGWCYGLKNLNDLSISLHNSNFSIYNDQFVLGKTHKERSPFDIILFARSDAEKIVIPSFIKRIGPYSFSYHQNLKTIKFLNDSKIERIEKFAFSYSFVEKVTLPITLNIIQTEAFSACLKLKSIEFSENSIGTEKVKCITKIGKFAFLRCPALEKIEFLGNELLLENQCFQSCSNLWLISCPNAEFVYLSLDSFGSVSRQFSLFIKANSQIFEKV</sequence>
<protein>
    <recommendedName>
        <fullName evidence="3">Surface antigen BspA-like</fullName>
    </recommendedName>
</protein>
<comment type="caution">
    <text evidence="1">The sequence shown here is derived from an EMBL/GenBank/DDBJ whole genome shotgun (WGS) entry which is preliminary data.</text>
</comment>
<name>A0ABR2L2J5_9EUKA</name>
<proteinExistence type="predicted"/>
<dbReference type="InterPro" id="IPR053139">
    <property type="entry name" value="Surface_bspA-like"/>
</dbReference>
<dbReference type="PANTHER" id="PTHR45661:SF3">
    <property type="entry name" value="IG-LIKE DOMAIN-CONTAINING PROTEIN"/>
    <property type="match status" value="1"/>
</dbReference>
<dbReference type="Pfam" id="PF13306">
    <property type="entry name" value="LRR_5"/>
    <property type="match status" value="2"/>
</dbReference>
<dbReference type="InterPro" id="IPR032675">
    <property type="entry name" value="LRR_dom_sf"/>
</dbReference>
<dbReference type="PANTHER" id="PTHR45661">
    <property type="entry name" value="SURFACE ANTIGEN"/>
    <property type="match status" value="1"/>
</dbReference>
<organism evidence="1 2">
    <name type="scientific">Tritrichomonas musculus</name>
    <dbReference type="NCBI Taxonomy" id="1915356"/>
    <lineage>
        <taxon>Eukaryota</taxon>
        <taxon>Metamonada</taxon>
        <taxon>Parabasalia</taxon>
        <taxon>Tritrichomonadida</taxon>
        <taxon>Tritrichomonadidae</taxon>
        <taxon>Tritrichomonas</taxon>
    </lineage>
</organism>
<keyword evidence="2" id="KW-1185">Reference proteome</keyword>
<evidence type="ECO:0000313" key="2">
    <source>
        <dbReference type="Proteomes" id="UP001470230"/>
    </source>
</evidence>
<dbReference type="EMBL" id="JAPFFF010000002">
    <property type="protein sequence ID" value="KAK8897402.1"/>
    <property type="molecule type" value="Genomic_DNA"/>
</dbReference>
<dbReference type="Proteomes" id="UP001470230">
    <property type="component" value="Unassembled WGS sequence"/>
</dbReference>
<dbReference type="SUPFAM" id="SSF52058">
    <property type="entry name" value="L domain-like"/>
    <property type="match status" value="1"/>
</dbReference>
<dbReference type="Gene3D" id="3.40.50.12480">
    <property type="match status" value="1"/>
</dbReference>
<evidence type="ECO:0000313" key="1">
    <source>
        <dbReference type="EMBL" id="KAK8897402.1"/>
    </source>
</evidence>
<reference evidence="1 2" key="1">
    <citation type="submission" date="2024-04" db="EMBL/GenBank/DDBJ databases">
        <title>Tritrichomonas musculus Genome.</title>
        <authorList>
            <person name="Alves-Ferreira E."/>
            <person name="Grigg M."/>
            <person name="Lorenzi H."/>
            <person name="Galac M."/>
        </authorList>
    </citation>
    <scope>NUCLEOTIDE SEQUENCE [LARGE SCALE GENOMIC DNA]</scope>
    <source>
        <strain evidence="1 2">EAF2021</strain>
    </source>
</reference>
<dbReference type="Gene3D" id="3.80.10.10">
    <property type="entry name" value="Ribonuclease Inhibitor"/>
    <property type="match status" value="2"/>
</dbReference>